<dbReference type="PROSITE" id="PS50181">
    <property type="entry name" value="FBOX"/>
    <property type="match status" value="1"/>
</dbReference>
<dbReference type="Pfam" id="PF08387">
    <property type="entry name" value="FBD"/>
    <property type="match status" value="1"/>
</dbReference>
<dbReference type="InterPro" id="IPR036047">
    <property type="entry name" value="F-box-like_dom_sf"/>
</dbReference>
<dbReference type="OMA" id="VASASWM"/>
<dbReference type="AlphaFoldDB" id="A0A816JXS0"/>
<dbReference type="Pfam" id="PF00646">
    <property type="entry name" value="F-box"/>
    <property type="match status" value="1"/>
</dbReference>
<dbReference type="InterPro" id="IPR032675">
    <property type="entry name" value="LRR_dom_sf"/>
</dbReference>
<name>A0A816JXS0_BRANA</name>
<gene>
    <name evidence="2" type="ORF">DARMORV10_C04P66760.1</name>
</gene>
<protein>
    <submittedName>
        <fullName evidence="2">(rape) hypothetical protein</fullName>
    </submittedName>
</protein>
<feature type="domain" description="F-box" evidence="1">
    <location>
        <begin position="47"/>
        <end position="95"/>
    </location>
</feature>
<dbReference type="Gramene" id="CDX93315">
    <property type="protein sequence ID" value="CDX93315"/>
    <property type="gene ID" value="GSBRNA2T00155288001"/>
</dbReference>
<dbReference type="CDD" id="cd22160">
    <property type="entry name" value="F-box_AtFBL13-like"/>
    <property type="match status" value="1"/>
</dbReference>
<accession>A0A816JXS0</accession>
<reference evidence="2" key="1">
    <citation type="submission" date="2021-01" db="EMBL/GenBank/DDBJ databases">
        <authorList>
            <consortium name="Genoscope - CEA"/>
            <person name="William W."/>
        </authorList>
    </citation>
    <scope>NUCLEOTIDE SEQUENCE</scope>
</reference>
<dbReference type="SMART" id="SM00579">
    <property type="entry name" value="FBD"/>
    <property type="match status" value="1"/>
</dbReference>
<dbReference type="InterPro" id="IPR050232">
    <property type="entry name" value="FBL13/AtMIF1-like"/>
</dbReference>
<dbReference type="Proteomes" id="UP001295469">
    <property type="component" value="Chromosome C04"/>
</dbReference>
<evidence type="ECO:0000313" key="2">
    <source>
        <dbReference type="EMBL" id="CAF1868745.1"/>
    </source>
</evidence>
<organism evidence="2">
    <name type="scientific">Brassica napus</name>
    <name type="common">Rape</name>
    <dbReference type="NCBI Taxonomy" id="3708"/>
    <lineage>
        <taxon>Eukaryota</taxon>
        <taxon>Viridiplantae</taxon>
        <taxon>Streptophyta</taxon>
        <taxon>Embryophyta</taxon>
        <taxon>Tracheophyta</taxon>
        <taxon>Spermatophyta</taxon>
        <taxon>Magnoliopsida</taxon>
        <taxon>eudicotyledons</taxon>
        <taxon>Gunneridae</taxon>
        <taxon>Pentapetalae</taxon>
        <taxon>rosids</taxon>
        <taxon>malvids</taxon>
        <taxon>Brassicales</taxon>
        <taxon>Brassicaceae</taxon>
        <taxon>Brassiceae</taxon>
        <taxon>Brassica</taxon>
    </lineage>
</organism>
<dbReference type="EMBL" id="HG994368">
    <property type="protein sequence ID" value="CAF1868745.1"/>
    <property type="molecule type" value="Genomic_DNA"/>
</dbReference>
<evidence type="ECO:0000259" key="1">
    <source>
        <dbReference type="PROSITE" id="PS50181"/>
    </source>
</evidence>
<dbReference type="SUPFAM" id="SSF52047">
    <property type="entry name" value="RNI-like"/>
    <property type="match status" value="1"/>
</dbReference>
<dbReference type="InterPro" id="IPR006566">
    <property type="entry name" value="FBD"/>
</dbReference>
<proteinExistence type="predicted"/>
<dbReference type="InterPro" id="IPR055411">
    <property type="entry name" value="LRR_FXL15/At3g58940/PEG3-like"/>
</dbReference>
<dbReference type="InterPro" id="IPR001810">
    <property type="entry name" value="F-box_dom"/>
</dbReference>
<sequence length="482" mass="54577">MEANSDLKEQVSKVQSLPIAMNGSAYTINSQKMAENRGGRVEEIGCEDRISALPDDLLVRILLSIPTEEAVSTMILSKRWRFIWTMLPVLTYQERKVSVWLFLNKSMEFHKAPVLQILSIRLGPHCPTDADVGKWVENAVNRGVRELFFTLQWSADPTRLPKSLNTCKTLLHLRLSHKILVDFPTSSCLPSLERLQLYYVVYKDEASLVALLSSCPVLELLYVMRNEDDNVAKFSVKVPSLRVLLYFNAMSPDENDVVDPGRSLVVDTPALKHFYIGDHSGDSWSIKSMPCLQDVFIIGQSFHDMSKLLRSASAVSYLGLHLTDELAVYCSTIEFPQLIQCTIAPCDSNWMDSLILFLGNTPKLKELTVDYSLTYEPPVASASWMLRFPDPECLSSSLEKFELKDYVGRKEEKELVEYILGTSKCLRTVTISLRSNLKDKETIMETLKAIFILRFDVQRVIGDGLLVVRMVENLAVGPNNRH</sequence>
<dbReference type="InterPro" id="IPR053781">
    <property type="entry name" value="F-box_AtFBL13-like"/>
</dbReference>
<dbReference type="SUPFAM" id="SSF81383">
    <property type="entry name" value="F-box domain"/>
    <property type="match status" value="1"/>
</dbReference>
<dbReference type="PANTHER" id="PTHR31900:SF34">
    <property type="entry name" value="EMB|CAB62440.1-RELATED"/>
    <property type="match status" value="1"/>
</dbReference>
<dbReference type="Pfam" id="PF24758">
    <property type="entry name" value="LRR_At5g56370"/>
    <property type="match status" value="1"/>
</dbReference>
<dbReference type="Gene3D" id="3.80.10.10">
    <property type="entry name" value="Ribonuclease Inhibitor"/>
    <property type="match status" value="1"/>
</dbReference>
<dbReference type="PANTHER" id="PTHR31900">
    <property type="entry name" value="F-BOX/RNI SUPERFAMILY PROTEIN-RELATED"/>
    <property type="match status" value="1"/>
</dbReference>